<dbReference type="InterPro" id="IPR000938">
    <property type="entry name" value="CAP-Gly_domain"/>
</dbReference>
<dbReference type="EMBL" id="CDQK01000003">
    <property type="protein sequence ID" value="CEP22769.1"/>
    <property type="molecule type" value="Genomic_DNA"/>
</dbReference>
<organism evidence="4 5">
    <name type="scientific">Cyberlindnera jadinii (strain ATCC 18201 / CBS 1600 / BCRC 20928 / JCM 3617 / NBRC 0987 / NRRL Y-1542)</name>
    <name type="common">Torula yeast</name>
    <name type="synonym">Candida utilis</name>
    <dbReference type="NCBI Taxonomy" id="983966"/>
    <lineage>
        <taxon>Eukaryota</taxon>
        <taxon>Fungi</taxon>
        <taxon>Dikarya</taxon>
        <taxon>Ascomycota</taxon>
        <taxon>Saccharomycotina</taxon>
        <taxon>Saccharomycetes</taxon>
        <taxon>Phaffomycetales</taxon>
        <taxon>Phaffomycetaceae</taxon>
        <taxon>Cyberlindnera</taxon>
    </lineage>
</organism>
<dbReference type="SMART" id="SM01052">
    <property type="entry name" value="CAP_GLY"/>
    <property type="match status" value="1"/>
</dbReference>
<reference evidence="5" key="1">
    <citation type="journal article" date="2015" name="J. Biotechnol.">
        <title>The structure of the Cyberlindnera jadinii genome and its relation to Candida utilis analyzed by the occurrence of single nucleotide polymorphisms.</title>
        <authorList>
            <person name="Rupp O."/>
            <person name="Brinkrolf K."/>
            <person name="Buerth C."/>
            <person name="Kunigo M."/>
            <person name="Schneider J."/>
            <person name="Jaenicke S."/>
            <person name="Goesmann A."/>
            <person name="Puehler A."/>
            <person name="Jaeger K.-E."/>
            <person name="Ernst J.F."/>
        </authorList>
    </citation>
    <scope>NUCLEOTIDE SEQUENCE [LARGE SCALE GENOMIC DNA]</scope>
    <source>
        <strain evidence="5">ATCC 18201 / CBS 1600 / BCRC 20928 / JCM 3617 / NBRC 0987 / NRRL Y-1542</strain>
    </source>
</reference>
<name>A0A0H5CDX4_CYBJN</name>
<keyword evidence="1" id="KW-0175">Coiled coil</keyword>
<evidence type="ECO:0000256" key="2">
    <source>
        <dbReference type="SAM" id="MobiDB-lite"/>
    </source>
</evidence>
<evidence type="ECO:0000313" key="4">
    <source>
        <dbReference type="EMBL" id="CEP22769.1"/>
    </source>
</evidence>
<protein>
    <recommendedName>
        <fullName evidence="3">CAP-Gly domain-containing protein</fullName>
    </recommendedName>
</protein>
<gene>
    <name evidence="4" type="ORF">BN1211_3199</name>
</gene>
<dbReference type="PROSITE" id="PS50245">
    <property type="entry name" value="CAP_GLY_2"/>
    <property type="match status" value="1"/>
</dbReference>
<proteinExistence type="predicted"/>
<dbReference type="AlphaFoldDB" id="A0A0H5CDX4"/>
<feature type="domain" description="CAP-Gly" evidence="3">
    <location>
        <begin position="40"/>
        <end position="85"/>
    </location>
</feature>
<dbReference type="SUPFAM" id="SSF74924">
    <property type="entry name" value="Cap-Gly domain"/>
    <property type="match status" value="1"/>
</dbReference>
<feature type="coiled-coil region" evidence="1">
    <location>
        <begin position="200"/>
        <end position="326"/>
    </location>
</feature>
<evidence type="ECO:0000256" key="1">
    <source>
        <dbReference type="SAM" id="Coils"/>
    </source>
</evidence>
<feature type="region of interest" description="Disordered" evidence="2">
    <location>
        <begin position="114"/>
        <end position="184"/>
    </location>
</feature>
<feature type="region of interest" description="Disordered" evidence="2">
    <location>
        <begin position="694"/>
        <end position="713"/>
    </location>
</feature>
<dbReference type="Gene3D" id="2.30.30.190">
    <property type="entry name" value="CAP Gly-rich-like domain"/>
    <property type="match status" value="1"/>
</dbReference>
<dbReference type="InterPro" id="IPR036859">
    <property type="entry name" value="CAP-Gly_dom_sf"/>
</dbReference>
<feature type="compositionally biased region" description="Polar residues" evidence="2">
    <location>
        <begin position="172"/>
        <end position="184"/>
    </location>
</feature>
<evidence type="ECO:0000313" key="5">
    <source>
        <dbReference type="Proteomes" id="UP000038830"/>
    </source>
</evidence>
<feature type="compositionally biased region" description="Polar residues" evidence="2">
    <location>
        <begin position="129"/>
        <end position="163"/>
    </location>
</feature>
<dbReference type="Pfam" id="PF01302">
    <property type="entry name" value="CAP_GLY"/>
    <property type="match status" value="1"/>
</dbReference>
<dbReference type="Proteomes" id="UP000038830">
    <property type="component" value="Unassembled WGS sequence"/>
</dbReference>
<accession>A0A0H5CDX4</accession>
<sequence length="713" mass="81868">MRRYSEAPSTPTPLFRHSELSVGATVTLPSTGKTILRYVGPVKGKNGIFAGLELVEKPQMGKNSGDFQGDQYFTTKIPCSGLFMPLDKLRNSLPQSGKENRRLSAIPSPFISEDLKRSHSKGNPRLSVLNGTPSMRRSTLTSPVNGRAHNSTPPLTIKTSNRSSVKKMSPISVMSPSLQQKTDSEIQRITQSKIIIETERDNLLKETLELRHRLQETQNSLDKNNELLEELQKSYHETTKIVEEAHERARVSEDKLVNQRRVYETQRRELLEVIDQVEAQVNDNERLYVSEMKKLQDELSQKQEIIDDLQLKLKDLQTLYEKQKNSSQICGDEQLNKLRSEVENLKLTNLTQVKAIEHLRRDVSEKEEKLDLLNKNNLALKENYINDKGSLDSKLEEYVKLHESLKATIDERDKQLDKLRAELSNSPVNKTIEDDHKREVSTLTKKIKDLEKQLTIITVNDKVQELEFKLENKDNVIADLRSLVEELQNAPSDDAKGNNDDELERLKTELNEKDIKIDNLSSQLNKLEEDQTANEKLQLEVQEADKSKALEERILELEKQLSESKKTLEEKELLVKSTQVEHSQLDSAKEEIEVLKEKLGMNLIEKERVVALEATTQRLENDLLSKDEQIRQLESQLTQLSSPVTTKSSENIALEEKILEVELLKEELAELKSTDHSVEVEKLRKELETWKQMNKQTTNKELSEQIQLLQKNS</sequence>
<evidence type="ECO:0000259" key="3">
    <source>
        <dbReference type="PROSITE" id="PS50245"/>
    </source>
</evidence>